<accession>A0A2K3E5S0</accession>
<dbReference type="KEGG" id="cre:CHLRE_01g015550v5"/>
<dbReference type="Gramene" id="PNW88130">
    <property type="protein sequence ID" value="PNW88130"/>
    <property type="gene ID" value="CHLRE_01g015550v5"/>
</dbReference>
<keyword evidence="7" id="KW-1185">Reference proteome</keyword>
<feature type="compositionally biased region" description="Low complexity" evidence="4">
    <location>
        <begin position="289"/>
        <end position="303"/>
    </location>
</feature>
<evidence type="ECO:0000313" key="6">
    <source>
        <dbReference type="EMBL" id="PNW88130.1"/>
    </source>
</evidence>
<dbReference type="InterPro" id="IPR015813">
    <property type="entry name" value="Pyrv/PenolPyrv_kinase-like_dom"/>
</dbReference>
<dbReference type="SUPFAM" id="SSF51621">
    <property type="entry name" value="Phosphoenolpyruvate/pyruvate domain"/>
    <property type="match status" value="1"/>
</dbReference>
<reference evidence="6 7" key="1">
    <citation type="journal article" date="2007" name="Science">
        <title>The Chlamydomonas genome reveals the evolution of key animal and plant functions.</title>
        <authorList>
            <person name="Merchant S.S."/>
            <person name="Prochnik S.E."/>
            <person name="Vallon O."/>
            <person name="Harris E.H."/>
            <person name="Karpowicz S.J."/>
            <person name="Witman G.B."/>
            <person name="Terry A."/>
            <person name="Salamov A."/>
            <person name="Fritz-Laylin L.K."/>
            <person name="Marechal-Drouard L."/>
            <person name="Marshall W.F."/>
            <person name="Qu L.H."/>
            <person name="Nelson D.R."/>
            <person name="Sanderfoot A.A."/>
            <person name="Spalding M.H."/>
            <person name="Kapitonov V.V."/>
            <person name="Ren Q."/>
            <person name="Ferris P."/>
            <person name="Lindquist E."/>
            <person name="Shapiro H."/>
            <person name="Lucas S.M."/>
            <person name="Grimwood J."/>
            <person name="Schmutz J."/>
            <person name="Cardol P."/>
            <person name="Cerutti H."/>
            <person name="Chanfreau G."/>
            <person name="Chen C.L."/>
            <person name="Cognat V."/>
            <person name="Croft M.T."/>
            <person name="Dent R."/>
            <person name="Dutcher S."/>
            <person name="Fernandez E."/>
            <person name="Fukuzawa H."/>
            <person name="Gonzalez-Ballester D."/>
            <person name="Gonzalez-Halphen D."/>
            <person name="Hallmann A."/>
            <person name="Hanikenne M."/>
            <person name="Hippler M."/>
            <person name="Inwood W."/>
            <person name="Jabbari K."/>
            <person name="Kalanon M."/>
            <person name="Kuras R."/>
            <person name="Lefebvre P.A."/>
            <person name="Lemaire S.D."/>
            <person name="Lobanov A.V."/>
            <person name="Lohr M."/>
            <person name="Manuell A."/>
            <person name="Meier I."/>
            <person name="Mets L."/>
            <person name="Mittag M."/>
            <person name="Mittelmeier T."/>
            <person name="Moroney J.V."/>
            <person name="Moseley J."/>
            <person name="Napoli C."/>
            <person name="Nedelcu A.M."/>
            <person name="Niyogi K."/>
            <person name="Novoselov S.V."/>
            <person name="Paulsen I.T."/>
            <person name="Pazour G."/>
            <person name="Purton S."/>
            <person name="Ral J.P."/>
            <person name="Riano-Pachon D.M."/>
            <person name="Riekhof W."/>
            <person name="Rymarquis L."/>
            <person name="Schroda M."/>
            <person name="Stern D."/>
            <person name="Umen J."/>
            <person name="Willows R."/>
            <person name="Wilson N."/>
            <person name="Zimmer S.L."/>
            <person name="Allmer J."/>
            <person name="Balk J."/>
            <person name="Bisova K."/>
            <person name="Chen C.J."/>
            <person name="Elias M."/>
            <person name="Gendler K."/>
            <person name="Hauser C."/>
            <person name="Lamb M.R."/>
            <person name="Ledford H."/>
            <person name="Long J.C."/>
            <person name="Minagawa J."/>
            <person name="Page M.D."/>
            <person name="Pan J."/>
            <person name="Pootakham W."/>
            <person name="Roje S."/>
            <person name="Rose A."/>
            <person name="Stahlberg E."/>
            <person name="Terauchi A.M."/>
            <person name="Yang P."/>
            <person name="Ball S."/>
            <person name="Bowler C."/>
            <person name="Dieckmann C.L."/>
            <person name="Gladyshev V.N."/>
            <person name="Green P."/>
            <person name="Jorgensen R."/>
            <person name="Mayfield S."/>
            <person name="Mueller-Roeber B."/>
            <person name="Rajamani S."/>
            <person name="Sayre R.T."/>
            <person name="Brokstein P."/>
            <person name="Dubchak I."/>
            <person name="Goodstein D."/>
            <person name="Hornick L."/>
            <person name="Huang Y.W."/>
            <person name="Jhaveri J."/>
            <person name="Luo Y."/>
            <person name="Martinez D."/>
            <person name="Ngau W.C."/>
            <person name="Otillar B."/>
            <person name="Poliakov A."/>
            <person name="Porter A."/>
            <person name="Szajkowski L."/>
            <person name="Werner G."/>
            <person name="Zhou K."/>
            <person name="Grigoriev I.V."/>
            <person name="Rokhsar D.S."/>
            <person name="Grossman A.R."/>
        </authorList>
    </citation>
    <scope>NUCLEOTIDE SEQUENCE [LARGE SCALE GENOMIC DNA]</scope>
    <source>
        <strain evidence="7">CC-503</strain>
    </source>
</reference>
<evidence type="ECO:0000259" key="5">
    <source>
        <dbReference type="Pfam" id="PF03328"/>
    </source>
</evidence>
<dbReference type="Pfam" id="PF03328">
    <property type="entry name" value="HpcH_HpaI"/>
    <property type="match status" value="1"/>
</dbReference>
<feature type="region of interest" description="Disordered" evidence="4">
    <location>
        <begin position="277"/>
        <end position="303"/>
    </location>
</feature>
<dbReference type="GeneID" id="66051998"/>
<proteinExistence type="inferred from homology"/>
<dbReference type="EMBL" id="CM008962">
    <property type="protein sequence ID" value="PNW88130.1"/>
    <property type="molecule type" value="Genomic_DNA"/>
</dbReference>
<keyword evidence="3" id="KW-0456">Lyase</keyword>
<dbReference type="STRING" id="3055.A0A2K3E5S0"/>
<dbReference type="InParanoid" id="A0A2K3E5S0"/>
<name>A0A2K3E5S0_CHLRE</name>
<gene>
    <name evidence="6" type="ORF">CHLRE_01g015550v5</name>
</gene>
<feature type="domain" description="HpcH/HpaI aldolase/citrate lyase" evidence="5">
    <location>
        <begin position="95"/>
        <end position="274"/>
    </location>
</feature>
<dbReference type="PANTHER" id="PTHR30502:SF0">
    <property type="entry name" value="PHOSPHOENOLPYRUVATE CARBOXYLASE FAMILY PROTEIN"/>
    <property type="match status" value="1"/>
</dbReference>
<evidence type="ECO:0000256" key="1">
    <source>
        <dbReference type="ARBA" id="ARBA00005568"/>
    </source>
</evidence>
<feature type="compositionally biased region" description="Pro residues" evidence="4">
    <location>
        <begin position="277"/>
        <end position="288"/>
    </location>
</feature>
<keyword evidence="2" id="KW-0479">Metal-binding</keyword>
<dbReference type="InterPro" id="IPR005000">
    <property type="entry name" value="Aldolase/citrate-lyase_domain"/>
</dbReference>
<dbReference type="Gene3D" id="3.20.20.60">
    <property type="entry name" value="Phosphoenolpyruvate-binding domains"/>
    <property type="match status" value="2"/>
</dbReference>
<organism evidence="6 7">
    <name type="scientific">Chlamydomonas reinhardtii</name>
    <name type="common">Chlamydomonas smithii</name>
    <dbReference type="NCBI Taxonomy" id="3055"/>
    <lineage>
        <taxon>Eukaryota</taxon>
        <taxon>Viridiplantae</taxon>
        <taxon>Chlorophyta</taxon>
        <taxon>core chlorophytes</taxon>
        <taxon>Chlorophyceae</taxon>
        <taxon>CS clade</taxon>
        <taxon>Chlamydomonadales</taxon>
        <taxon>Chlamydomonadaceae</taxon>
        <taxon>Chlamydomonas</taxon>
    </lineage>
</organism>
<sequence length="377" mass="38480">MHRSSLRKSTAYSVAKPHALWPLPGTAPTRRGRVHACNAAQTRPAQLSAPWRPAPKSRPATKTAYSNDSSSSTAGSRSSGSSSEASSSSSASAAQFGMFVCSGSPLVAEALAHTGVDWLCLDTQHGAVGYGELLRLLQATCSAPRRPQTIVRVGGPSDRFGIQQALDQGADGVMVPLVNSVAEAAEAVSYCRFPPQGCRSLVAPSRAILVQEGAGGAALGRYLQSANSRVQVWLQVESLQCLEALDAILDSVPGIDCLFVGPADLAVSMGLLGGPGPLAPQPPQPLRPQPAGGSSSSGSSSGAAALPDLAAALAGPEMQEVHRRVIAACAARGVAAGCFCVGPARAKELAAMGYSRVGFDTDLGMLINSTSAALKAL</sequence>
<dbReference type="RefSeq" id="XP_042928300.1">
    <property type="nucleotide sequence ID" value="XM_043058386.1"/>
</dbReference>
<comment type="similarity">
    <text evidence="1">Belongs to the HpcH/HpaI aldolase family.</text>
</comment>
<dbReference type="GO" id="GO:0005737">
    <property type="term" value="C:cytoplasm"/>
    <property type="evidence" value="ECO:0000318"/>
    <property type="project" value="GO_Central"/>
</dbReference>
<evidence type="ECO:0000256" key="2">
    <source>
        <dbReference type="ARBA" id="ARBA00022723"/>
    </source>
</evidence>
<evidence type="ECO:0000256" key="3">
    <source>
        <dbReference type="ARBA" id="ARBA00023239"/>
    </source>
</evidence>
<feature type="region of interest" description="Disordered" evidence="4">
    <location>
        <begin position="17"/>
        <end position="87"/>
    </location>
</feature>
<evidence type="ECO:0000256" key="4">
    <source>
        <dbReference type="SAM" id="MobiDB-lite"/>
    </source>
</evidence>
<dbReference type="OrthoDB" id="1621678at2759"/>
<evidence type="ECO:0000313" key="7">
    <source>
        <dbReference type="Proteomes" id="UP000006906"/>
    </source>
</evidence>
<dbReference type="AlphaFoldDB" id="A0A2K3E5S0"/>
<dbReference type="GO" id="GO:0046872">
    <property type="term" value="F:metal ion binding"/>
    <property type="evidence" value="ECO:0007669"/>
    <property type="project" value="UniProtKB-KW"/>
</dbReference>
<feature type="compositionally biased region" description="Low complexity" evidence="4">
    <location>
        <begin position="69"/>
        <end position="87"/>
    </location>
</feature>
<dbReference type="InterPro" id="IPR050251">
    <property type="entry name" value="HpcH-HpaI_aldolase"/>
</dbReference>
<dbReference type="InterPro" id="IPR040442">
    <property type="entry name" value="Pyrv_kinase-like_dom_sf"/>
</dbReference>
<dbReference type="GO" id="GO:0016832">
    <property type="term" value="F:aldehyde-lyase activity"/>
    <property type="evidence" value="ECO:0000318"/>
    <property type="project" value="GO_Central"/>
</dbReference>
<dbReference type="PANTHER" id="PTHR30502">
    <property type="entry name" value="2-KETO-3-DEOXY-L-RHAMNONATE ALDOLASE"/>
    <property type="match status" value="1"/>
</dbReference>
<protein>
    <recommendedName>
        <fullName evidence="5">HpcH/HpaI aldolase/citrate lyase domain-containing protein</fullName>
    </recommendedName>
</protein>
<dbReference type="Proteomes" id="UP000006906">
    <property type="component" value="Chromosome 1"/>
</dbReference>